<evidence type="ECO:0000256" key="4">
    <source>
        <dbReference type="ARBA" id="ARBA00022989"/>
    </source>
</evidence>
<comment type="subcellular location">
    <subcellularLocation>
        <location evidence="1">Membrane</location>
        <topology evidence="1">Multi-pass membrane protein</topology>
    </subcellularLocation>
</comment>
<keyword evidence="8" id="KW-1185">Reference proteome</keyword>
<dbReference type="STRING" id="930146.SAMN05192533_12635"/>
<dbReference type="GO" id="GO:0008360">
    <property type="term" value="P:regulation of cell shape"/>
    <property type="evidence" value="ECO:0007669"/>
    <property type="project" value="UniProtKB-KW"/>
</dbReference>
<name>A0A1H8KCY5_9BACI</name>
<protein>
    <submittedName>
        <fullName evidence="7">Rod shape determining protein RodA</fullName>
    </submittedName>
</protein>
<keyword evidence="4 6" id="KW-1133">Transmembrane helix</keyword>
<evidence type="ECO:0000313" key="7">
    <source>
        <dbReference type="EMBL" id="SEN90840.1"/>
    </source>
</evidence>
<keyword evidence="3" id="KW-0133">Cell shape</keyword>
<sequence length="66" mass="7563">MIAFHVFQNIRMTIQLLPITGIPLPFISYGGSSLMGNMLGMGLIYSIRYHHKNYMFSTNSRSAFYI</sequence>
<dbReference type="Proteomes" id="UP000198553">
    <property type="component" value="Unassembled WGS sequence"/>
</dbReference>
<dbReference type="GO" id="GO:0051301">
    <property type="term" value="P:cell division"/>
    <property type="evidence" value="ECO:0007669"/>
    <property type="project" value="InterPro"/>
</dbReference>
<dbReference type="GO" id="GO:0032153">
    <property type="term" value="C:cell division site"/>
    <property type="evidence" value="ECO:0007669"/>
    <property type="project" value="TreeGrafter"/>
</dbReference>
<evidence type="ECO:0000256" key="5">
    <source>
        <dbReference type="ARBA" id="ARBA00023136"/>
    </source>
</evidence>
<gene>
    <name evidence="7" type="ORF">SAMN05192533_12635</name>
</gene>
<dbReference type="GO" id="GO:0005886">
    <property type="term" value="C:plasma membrane"/>
    <property type="evidence" value="ECO:0007669"/>
    <property type="project" value="TreeGrafter"/>
</dbReference>
<keyword evidence="2 6" id="KW-0812">Transmembrane</keyword>
<evidence type="ECO:0000256" key="1">
    <source>
        <dbReference type="ARBA" id="ARBA00004141"/>
    </source>
</evidence>
<evidence type="ECO:0000256" key="3">
    <source>
        <dbReference type="ARBA" id="ARBA00022960"/>
    </source>
</evidence>
<dbReference type="Pfam" id="PF01098">
    <property type="entry name" value="FTSW_RODA_SPOVE"/>
    <property type="match status" value="1"/>
</dbReference>
<accession>A0A1H8KCY5</accession>
<dbReference type="InterPro" id="IPR001182">
    <property type="entry name" value="FtsW/RodA"/>
</dbReference>
<dbReference type="GO" id="GO:0015648">
    <property type="term" value="F:lipid-linked peptidoglycan transporter activity"/>
    <property type="evidence" value="ECO:0007669"/>
    <property type="project" value="TreeGrafter"/>
</dbReference>
<proteinExistence type="predicted"/>
<reference evidence="8" key="1">
    <citation type="submission" date="2016-10" db="EMBL/GenBank/DDBJ databases">
        <authorList>
            <person name="Varghese N."/>
            <person name="Submissions S."/>
        </authorList>
    </citation>
    <scope>NUCLEOTIDE SEQUENCE [LARGE SCALE GENOMIC DNA]</scope>
    <source>
        <strain evidence="8">B48,IBRC-M 10115,DSM 25386,CECT 8001</strain>
    </source>
</reference>
<dbReference type="PANTHER" id="PTHR30474:SF1">
    <property type="entry name" value="PEPTIDOGLYCAN GLYCOSYLTRANSFERASE MRDB"/>
    <property type="match status" value="1"/>
</dbReference>
<evidence type="ECO:0000256" key="2">
    <source>
        <dbReference type="ARBA" id="ARBA00022692"/>
    </source>
</evidence>
<organism evidence="7 8">
    <name type="scientific">Mesobacillus persicus</name>
    <dbReference type="NCBI Taxonomy" id="930146"/>
    <lineage>
        <taxon>Bacteria</taxon>
        <taxon>Bacillati</taxon>
        <taxon>Bacillota</taxon>
        <taxon>Bacilli</taxon>
        <taxon>Bacillales</taxon>
        <taxon>Bacillaceae</taxon>
        <taxon>Mesobacillus</taxon>
    </lineage>
</organism>
<feature type="transmembrane region" description="Helical" evidence="6">
    <location>
        <begin position="26"/>
        <end position="47"/>
    </location>
</feature>
<evidence type="ECO:0000256" key="6">
    <source>
        <dbReference type="SAM" id="Phobius"/>
    </source>
</evidence>
<evidence type="ECO:0000313" key="8">
    <source>
        <dbReference type="Proteomes" id="UP000198553"/>
    </source>
</evidence>
<dbReference type="EMBL" id="FOBW01000026">
    <property type="protein sequence ID" value="SEN90840.1"/>
    <property type="molecule type" value="Genomic_DNA"/>
</dbReference>
<dbReference type="PANTHER" id="PTHR30474">
    <property type="entry name" value="CELL CYCLE PROTEIN"/>
    <property type="match status" value="1"/>
</dbReference>
<dbReference type="AlphaFoldDB" id="A0A1H8KCY5"/>
<keyword evidence="5 6" id="KW-0472">Membrane</keyword>